<dbReference type="EMBL" id="JANJYI010000009">
    <property type="protein sequence ID" value="KAK2635861.1"/>
    <property type="molecule type" value="Genomic_DNA"/>
</dbReference>
<name>A0AAD9TH32_9ROSI</name>
<sequence length="103" mass="11764">MESGLFPKEIESDAATVVRWISEPRQVESEMVLVIEVIILAIQQLSCRKVKYVPRRANFVPHNLAKLSLSIDEDRVWQERSTLLVLGKVCRMIFLAACNLVPK</sequence>
<dbReference type="InterPro" id="IPR002156">
    <property type="entry name" value="RNaseH_domain"/>
</dbReference>
<gene>
    <name evidence="2" type="ORF">Ddye_030653</name>
</gene>
<reference evidence="2" key="1">
    <citation type="journal article" date="2023" name="Plant J.">
        <title>Genome sequences and population genomics provide insights into the demographic history, inbreeding, and mutation load of two 'living fossil' tree species of Dipteronia.</title>
        <authorList>
            <person name="Feng Y."/>
            <person name="Comes H.P."/>
            <person name="Chen J."/>
            <person name="Zhu S."/>
            <person name="Lu R."/>
            <person name="Zhang X."/>
            <person name="Li P."/>
            <person name="Qiu J."/>
            <person name="Olsen K.M."/>
            <person name="Qiu Y."/>
        </authorList>
    </citation>
    <scope>NUCLEOTIDE SEQUENCE</scope>
    <source>
        <strain evidence="2">KIB01</strain>
    </source>
</reference>
<proteinExistence type="predicted"/>
<dbReference type="GO" id="GO:0003676">
    <property type="term" value="F:nucleic acid binding"/>
    <property type="evidence" value="ECO:0007669"/>
    <property type="project" value="InterPro"/>
</dbReference>
<protein>
    <recommendedName>
        <fullName evidence="1">RNase H type-1 domain-containing protein</fullName>
    </recommendedName>
</protein>
<feature type="domain" description="RNase H type-1" evidence="1">
    <location>
        <begin position="9"/>
        <end position="67"/>
    </location>
</feature>
<dbReference type="AlphaFoldDB" id="A0AAD9TH32"/>
<evidence type="ECO:0000313" key="3">
    <source>
        <dbReference type="Proteomes" id="UP001280121"/>
    </source>
</evidence>
<organism evidence="2 3">
    <name type="scientific">Dipteronia dyeriana</name>
    <dbReference type="NCBI Taxonomy" id="168575"/>
    <lineage>
        <taxon>Eukaryota</taxon>
        <taxon>Viridiplantae</taxon>
        <taxon>Streptophyta</taxon>
        <taxon>Embryophyta</taxon>
        <taxon>Tracheophyta</taxon>
        <taxon>Spermatophyta</taxon>
        <taxon>Magnoliopsida</taxon>
        <taxon>eudicotyledons</taxon>
        <taxon>Gunneridae</taxon>
        <taxon>Pentapetalae</taxon>
        <taxon>rosids</taxon>
        <taxon>malvids</taxon>
        <taxon>Sapindales</taxon>
        <taxon>Sapindaceae</taxon>
        <taxon>Hippocastanoideae</taxon>
        <taxon>Acereae</taxon>
        <taxon>Dipteronia</taxon>
    </lineage>
</organism>
<dbReference type="Proteomes" id="UP001280121">
    <property type="component" value="Unassembled WGS sequence"/>
</dbReference>
<dbReference type="Pfam" id="PF13456">
    <property type="entry name" value="RVT_3"/>
    <property type="match status" value="1"/>
</dbReference>
<accession>A0AAD9TH32</accession>
<evidence type="ECO:0000313" key="2">
    <source>
        <dbReference type="EMBL" id="KAK2635861.1"/>
    </source>
</evidence>
<keyword evidence="3" id="KW-1185">Reference proteome</keyword>
<evidence type="ECO:0000259" key="1">
    <source>
        <dbReference type="Pfam" id="PF13456"/>
    </source>
</evidence>
<dbReference type="GO" id="GO:0004523">
    <property type="term" value="F:RNA-DNA hybrid ribonuclease activity"/>
    <property type="evidence" value="ECO:0007669"/>
    <property type="project" value="InterPro"/>
</dbReference>
<comment type="caution">
    <text evidence="2">The sequence shown here is derived from an EMBL/GenBank/DDBJ whole genome shotgun (WGS) entry which is preliminary data.</text>
</comment>